<dbReference type="KEGG" id="mkc:kam1_1742"/>
<dbReference type="EMBL" id="CP037899">
    <property type="protein sequence ID" value="QDQ42957.1"/>
    <property type="molecule type" value="Genomic_DNA"/>
</dbReference>
<comment type="subcellular location">
    <subcellularLocation>
        <location evidence="7">Cytoplasm</location>
    </subcellularLocation>
    <text evidence="7">Membrane-associated.</text>
</comment>
<evidence type="ECO:0000313" key="8">
    <source>
        <dbReference type="EMBL" id="QDQ42957.1"/>
    </source>
</evidence>
<dbReference type="GO" id="GO:0008360">
    <property type="term" value="P:regulation of cell shape"/>
    <property type="evidence" value="ECO:0007669"/>
    <property type="project" value="UniProtKB-UniRule"/>
</dbReference>
<gene>
    <name evidence="7 8" type="primary">mreB</name>
    <name evidence="8" type="ORF">kam1_1742</name>
</gene>
<dbReference type="GO" id="GO:0000902">
    <property type="term" value="P:cell morphogenesis"/>
    <property type="evidence" value="ECO:0007669"/>
    <property type="project" value="InterPro"/>
</dbReference>
<dbReference type="PRINTS" id="PR01652">
    <property type="entry name" value="SHAPEPROTEIN"/>
</dbReference>
<feature type="binding site" evidence="7">
    <location>
        <begin position="198"/>
        <end position="200"/>
    </location>
    <ligand>
        <name>ATP</name>
        <dbReference type="ChEBI" id="CHEBI:30616"/>
    </ligand>
</feature>
<dbReference type="CDD" id="cd10225">
    <property type="entry name" value="ASKHA_NBD_MreB-like"/>
    <property type="match status" value="1"/>
</dbReference>
<evidence type="ECO:0000256" key="2">
    <source>
        <dbReference type="ARBA" id="ARBA00022741"/>
    </source>
</evidence>
<dbReference type="InterPro" id="IPR043129">
    <property type="entry name" value="ATPase_NBD"/>
</dbReference>
<keyword evidence="4 7" id="KW-0133">Cell shape</keyword>
<dbReference type="GO" id="GO:0005737">
    <property type="term" value="C:cytoplasm"/>
    <property type="evidence" value="ECO:0007669"/>
    <property type="project" value="UniProtKB-SubCell"/>
</dbReference>
<dbReference type="STRING" id="1202785.A946_03660"/>
<reference evidence="9" key="1">
    <citation type="submission" date="2019-03" db="EMBL/GenBank/DDBJ databases">
        <title>Complete genome of Methylacidiphilum kamchatkense Kam1.</title>
        <authorList>
            <person name="Kruse T."/>
            <person name="Murarilal Ratnadevi C."/>
            <person name="Erikstad H.-A."/>
            <person name="Birkeland N.-K."/>
        </authorList>
    </citation>
    <scope>NUCLEOTIDE SEQUENCE [LARGE SCALE GENOMIC DNA]</scope>
    <source>
        <strain evidence="9">kam1</strain>
    </source>
</reference>
<organism evidence="8 9">
    <name type="scientific">Methylacidiphilum kamchatkense Kam1</name>
    <dbReference type="NCBI Taxonomy" id="1202785"/>
    <lineage>
        <taxon>Bacteria</taxon>
        <taxon>Pseudomonadati</taxon>
        <taxon>Verrucomicrobiota</taxon>
        <taxon>Methylacidiphilae</taxon>
        <taxon>Methylacidiphilales</taxon>
        <taxon>Methylacidiphilaceae</taxon>
        <taxon>Methylacidiphilum (ex Ratnadevi et al. 2023)</taxon>
    </lineage>
</organism>
<keyword evidence="2 7" id="KW-0547">Nucleotide-binding</keyword>
<evidence type="ECO:0000256" key="4">
    <source>
        <dbReference type="ARBA" id="ARBA00022960"/>
    </source>
</evidence>
<accession>A0A516TNX8</accession>
<dbReference type="HAMAP" id="MF_02207">
    <property type="entry name" value="MreB"/>
    <property type="match status" value="1"/>
</dbReference>
<dbReference type="InterPro" id="IPR056546">
    <property type="entry name" value="MreB_MamK-like"/>
</dbReference>
<dbReference type="AlphaFoldDB" id="A0A516TNX8"/>
<keyword evidence="1 7" id="KW-0963">Cytoplasm</keyword>
<dbReference type="Gene3D" id="3.30.420.40">
    <property type="match status" value="2"/>
</dbReference>
<comment type="subunit">
    <text evidence="7">Forms polymers.</text>
</comment>
<dbReference type="NCBIfam" id="NF010539">
    <property type="entry name" value="PRK13927.1"/>
    <property type="match status" value="1"/>
</dbReference>
<dbReference type="FunFam" id="3.30.420.40:FF:000016">
    <property type="entry name" value="Rod shape-determining protein mreB"/>
    <property type="match status" value="1"/>
</dbReference>
<evidence type="ECO:0000256" key="5">
    <source>
        <dbReference type="ARBA" id="ARBA00023458"/>
    </source>
</evidence>
<evidence type="ECO:0000256" key="3">
    <source>
        <dbReference type="ARBA" id="ARBA00022840"/>
    </source>
</evidence>
<keyword evidence="3 7" id="KW-0067">ATP-binding</keyword>
<dbReference type="RefSeq" id="WP_276507613.1">
    <property type="nucleotide sequence ID" value="NZ_CP037899.1"/>
</dbReference>
<evidence type="ECO:0000313" key="9">
    <source>
        <dbReference type="Proteomes" id="UP000315925"/>
    </source>
</evidence>
<proteinExistence type="inferred from homology"/>
<name>A0A516TNX8_9BACT</name>
<feature type="binding site" evidence="7">
    <location>
        <begin position="246"/>
        <end position="249"/>
    </location>
    <ligand>
        <name>ATP</name>
        <dbReference type="ChEBI" id="CHEBI:30616"/>
    </ligand>
</feature>
<sequence length="378" mass="41095">MNLNPNSIQPSTEVVSKNSPRLLEGGKRFQQKTFSIIRSFSSIFSNDIGIDLGTANTLVYIRGKGIVMREPTVVAVYQGTKNVLAVGEEAKRMLGRTPGNITAVRPLKDGVITDFHLTESMLKAFIHKVQSHFHLRRPRVVVAVPSGITEVERRAVQESAKHAGAREVFLVEEPMAAAIGVGLPVHEASGNMIIDIGGGTTEVAIISLSGIVYSRSVRVAGDEMDEAIVNYLRRAYNLMIGERTAEEIKIKIGSAYPLEKETIMEVRGRDLVAGLPKTLTITSQEVREAMMDPISVIVESVRVTLERCPPELSADLVERGIVLAGGGALLRGIDRLLAEETALPVYIAEDPLSAVAEGTGKILEEYQYLHKIAKSAMT</sequence>
<dbReference type="InterPro" id="IPR004753">
    <property type="entry name" value="MreB"/>
</dbReference>
<dbReference type="Proteomes" id="UP000315925">
    <property type="component" value="Chromosome"/>
</dbReference>
<feature type="binding site" evidence="7">
    <location>
        <begin position="326"/>
        <end position="329"/>
    </location>
    <ligand>
        <name>ATP</name>
        <dbReference type="ChEBI" id="CHEBI:30616"/>
    </ligand>
</feature>
<dbReference type="Pfam" id="PF06723">
    <property type="entry name" value="MreB_Mbl"/>
    <property type="match status" value="1"/>
</dbReference>
<evidence type="ECO:0000256" key="6">
    <source>
        <dbReference type="ARBA" id="ARBA00067319"/>
    </source>
</evidence>
<evidence type="ECO:0000256" key="1">
    <source>
        <dbReference type="ARBA" id="ARBA00022490"/>
    </source>
</evidence>
<dbReference type="NCBIfam" id="TIGR00904">
    <property type="entry name" value="mreB"/>
    <property type="match status" value="1"/>
</dbReference>
<dbReference type="SUPFAM" id="SSF53067">
    <property type="entry name" value="Actin-like ATPase domain"/>
    <property type="match status" value="2"/>
</dbReference>
<dbReference type="PANTHER" id="PTHR42749">
    <property type="entry name" value="CELL SHAPE-DETERMINING PROTEIN MREB"/>
    <property type="match status" value="1"/>
</dbReference>
<dbReference type="GO" id="GO:0005524">
    <property type="term" value="F:ATP binding"/>
    <property type="evidence" value="ECO:0007669"/>
    <property type="project" value="UniProtKB-KW"/>
</dbReference>
<comment type="function">
    <text evidence="7">Forms membrane-associated dynamic filaments that are essential for cell shape determination. Acts by regulating cell wall synthesis and cell elongation, and thus cell shape. A feedback loop between cell geometry and MreB localization may maintain elongated cell shape by targeting cell wall growth to regions of negative cell wall curvature.</text>
</comment>
<feature type="binding site" evidence="7">
    <location>
        <begin position="54"/>
        <end position="56"/>
    </location>
    <ligand>
        <name>ATP</name>
        <dbReference type="ChEBI" id="CHEBI:30616"/>
    </ligand>
</feature>
<evidence type="ECO:0000256" key="7">
    <source>
        <dbReference type="HAMAP-Rule" id="MF_02207"/>
    </source>
</evidence>
<comment type="similarity">
    <text evidence="5 7">Belongs to the FtsA/MreB family.</text>
</comment>
<dbReference type="PANTHER" id="PTHR42749:SF1">
    <property type="entry name" value="CELL SHAPE-DETERMINING PROTEIN MREB"/>
    <property type="match status" value="1"/>
</dbReference>
<protein>
    <recommendedName>
        <fullName evidence="6 7">Cell shape-determining protein MreB</fullName>
    </recommendedName>
</protein>